<dbReference type="Gene3D" id="1.25.40.10">
    <property type="entry name" value="Tetratricopeptide repeat domain"/>
    <property type="match status" value="2"/>
</dbReference>
<feature type="repeat" description="TPR" evidence="4">
    <location>
        <begin position="274"/>
        <end position="307"/>
    </location>
</feature>
<dbReference type="PROSITE" id="PS50293">
    <property type="entry name" value="TPR_REGION"/>
    <property type="match status" value="1"/>
</dbReference>
<evidence type="ECO:0000256" key="1">
    <source>
        <dbReference type="ARBA" id="ARBA00022737"/>
    </source>
</evidence>
<evidence type="ECO:0000256" key="4">
    <source>
        <dbReference type="PROSITE-ProRule" id="PRU00339"/>
    </source>
</evidence>
<organism evidence="6 7">
    <name type="scientific">Silvanigrella paludirubra</name>
    <dbReference type="NCBI Taxonomy" id="2499159"/>
    <lineage>
        <taxon>Bacteria</taxon>
        <taxon>Pseudomonadati</taxon>
        <taxon>Bdellovibrionota</taxon>
        <taxon>Oligoflexia</taxon>
        <taxon>Silvanigrellales</taxon>
        <taxon>Silvanigrellaceae</taxon>
        <taxon>Silvanigrella</taxon>
    </lineage>
</organism>
<dbReference type="Proteomes" id="UP000437748">
    <property type="component" value="Unassembled WGS sequence"/>
</dbReference>
<sequence length="391" mass="44901">MSLVLELPDDLSFLIIDESDSFRNVMAAGLKSLGFKFVSQAPSSMIALENLRTKSINFVICELEMPVINGIELLKEIRDASDINRTAFLMISSNATREDIALLAEYEIDGFLKKPFSFQSLAQKIPSCMYNYNDPNNIESYFQEAKSYLKKGEISIALIKYEGLLRKSPNSCRARIGLATCYRALKNYVKAENLCKQAIEKNGLYVQSFDEMGRIYMAMNKIEEAIKFFKQAVSLSPNNPLRYEKITNLLIEQQRFKEAEGFLETATSGGVVYTNIYEQYGRTLFYQKKLEKASLYFEKALIQDPNNRSLINLMGICLKDLNKYEEALRYYNSAIKAYPSDTKVLFNKALCFFEMKEFEKSKKLCEYILTLDPNNQKAIKKIQEIELMPAQ</sequence>
<comment type="caution">
    <text evidence="3">Lacks conserved residue(s) required for the propagation of feature annotation.</text>
</comment>
<keyword evidence="7" id="KW-1185">Reference proteome</keyword>
<dbReference type="PANTHER" id="PTHR44943:SF8">
    <property type="entry name" value="TPR REPEAT-CONTAINING PROTEIN MJ0263"/>
    <property type="match status" value="1"/>
</dbReference>
<dbReference type="EMBL" id="WFLM01000002">
    <property type="protein sequence ID" value="KAB8039998.1"/>
    <property type="molecule type" value="Genomic_DNA"/>
</dbReference>
<evidence type="ECO:0000256" key="2">
    <source>
        <dbReference type="ARBA" id="ARBA00022803"/>
    </source>
</evidence>
<dbReference type="GO" id="GO:0000160">
    <property type="term" value="P:phosphorelay signal transduction system"/>
    <property type="evidence" value="ECO:0007669"/>
    <property type="project" value="InterPro"/>
</dbReference>
<evidence type="ECO:0000259" key="5">
    <source>
        <dbReference type="PROSITE" id="PS50110"/>
    </source>
</evidence>
<name>A0A6N6VZN0_9BACT</name>
<evidence type="ECO:0000256" key="3">
    <source>
        <dbReference type="PROSITE-ProRule" id="PRU00169"/>
    </source>
</evidence>
<dbReference type="AlphaFoldDB" id="A0A6N6VZN0"/>
<gene>
    <name evidence="6" type="ORF">GCL60_06965</name>
</gene>
<dbReference type="Pfam" id="PF13181">
    <property type="entry name" value="TPR_8"/>
    <property type="match status" value="2"/>
</dbReference>
<keyword evidence="2 4" id="KW-0802">TPR repeat</keyword>
<dbReference type="Pfam" id="PF00072">
    <property type="entry name" value="Response_reg"/>
    <property type="match status" value="1"/>
</dbReference>
<dbReference type="Gene3D" id="3.40.50.2300">
    <property type="match status" value="1"/>
</dbReference>
<dbReference type="InterPro" id="IPR051685">
    <property type="entry name" value="Ycf3/AcsC/BcsC/TPR_MFPF"/>
</dbReference>
<accession>A0A6N6VZN0</accession>
<dbReference type="InterPro" id="IPR011006">
    <property type="entry name" value="CheY-like_superfamily"/>
</dbReference>
<reference evidence="6 7" key="1">
    <citation type="submission" date="2019-10" db="EMBL/GenBank/DDBJ databases">
        <title>New species of Slilvanegrellaceae.</title>
        <authorList>
            <person name="Pitt A."/>
            <person name="Hahn M.W."/>
        </authorList>
    </citation>
    <scope>NUCLEOTIDE SEQUENCE [LARGE SCALE GENOMIC DNA]</scope>
    <source>
        <strain evidence="6 7">SP-Ram-0.45-NSY-1</strain>
    </source>
</reference>
<dbReference type="SMART" id="SM00028">
    <property type="entry name" value="TPR"/>
    <property type="match status" value="6"/>
</dbReference>
<dbReference type="InterPro" id="IPR011990">
    <property type="entry name" value="TPR-like_helical_dom_sf"/>
</dbReference>
<protein>
    <submittedName>
        <fullName evidence="6">Tetratricopeptide repeat protein</fullName>
    </submittedName>
</protein>
<feature type="repeat" description="TPR" evidence="4">
    <location>
        <begin position="308"/>
        <end position="341"/>
    </location>
</feature>
<dbReference type="RefSeq" id="WP_153419703.1">
    <property type="nucleotide sequence ID" value="NZ_WFLM01000002.1"/>
</dbReference>
<feature type="domain" description="Response regulatory" evidence="5">
    <location>
        <begin position="12"/>
        <end position="129"/>
    </location>
</feature>
<dbReference type="PANTHER" id="PTHR44943">
    <property type="entry name" value="CELLULOSE SYNTHASE OPERON PROTEIN C"/>
    <property type="match status" value="1"/>
</dbReference>
<dbReference type="Pfam" id="PF13432">
    <property type="entry name" value="TPR_16"/>
    <property type="match status" value="2"/>
</dbReference>
<dbReference type="OrthoDB" id="9786548at2"/>
<feature type="repeat" description="TPR" evidence="4">
    <location>
        <begin position="342"/>
        <end position="375"/>
    </location>
</feature>
<dbReference type="PROSITE" id="PS50110">
    <property type="entry name" value="RESPONSE_REGULATORY"/>
    <property type="match status" value="1"/>
</dbReference>
<dbReference type="SMART" id="SM00448">
    <property type="entry name" value="REC"/>
    <property type="match status" value="1"/>
</dbReference>
<comment type="caution">
    <text evidence="6">The sequence shown here is derived from an EMBL/GenBank/DDBJ whole genome shotgun (WGS) entry which is preliminary data.</text>
</comment>
<evidence type="ECO:0000313" key="7">
    <source>
        <dbReference type="Proteomes" id="UP000437748"/>
    </source>
</evidence>
<feature type="repeat" description="TPR" evidence="4">
    <location>
        <begin position="206"/>
        <end position="239"/>
    </location>
</feature>
<dbReference type="SUPFAM" id="SSF52172">
    <property type="entry name" value="CheY-like"/>
    <property type="match status" value="1"/>
</dbReference>
<dbReference type="SUPFAM" id="SSF48452">
    <property type="entry name" value="TPR-like"/>
    <property type="match status" value="1"/>
</dbReference>
<dbReference type="PROSITE" id="PS50005">
    <property type="entry name" value="TPR"/>
    <property type="match status" value="4"/>
</dbReference>
<dbReference type="InterPro" id="IPR001789">
    <property type="entry name" value="Sig_transdc_resp-reg_receiver"/>
</dbReference>
<evidence type="ECO:0000313" key="6">
    <source>
        <dbReference type="EMBL" id="KAB8039998.1"/>
    </source>
</evidence>
<dbReference type="InterPro" id="IPR019734">
    <property type="entry name" value="TPR_rpt"/>
</dbReference>
<keyword evidence="1" id="KW-0677">Repeat</keyword>
<proteinExistence type="predicted"/>